<sequence length="665" mass="72703">MEPTAMLSPSLEKAVVDEPPIPGGPLERNAFFNAFSAILATQRATDGVHPRLFVKDADGVYLHVNAAFAADQGLTPADMIGRTDRMFYPEDLAARYRHDDLRVLASAQPISVEEPYPADGAQRMVRTTKAPILDGDGRPIGVLGVLIDITEQMEAEQRAEQHRWMLSEGERLAHLGSWRYHSADDHFEWSAELLRIVGLPPDQTHGTLADFIAHVHDDDRAAIASAFRDSRDQDGSWQRNARVRSATGDVRHVVIRGRSIHRKGKPAQAIGAVQDVTELKTRELDLQRVNWTLRAVTESEAALIRSSSELDLMSKVCEALTSDDIFLLAAIAEPLDDSDKSIVIRAAAGRAVAYIDGIALSWADNAHGRGPSGMAVRTGKPAIIDDIQSDPRFSAWAERASAAGIRSSIAIPVRAGRSIIAVMGVYAAEPNAFGPEEVALLERFADNLGFGIDARRTRRALDAAQAEREIEVERFRRGMELTIEAISSTVESRDPYTAGHQRRVGDIATAIAAEMGLDDFFIQGLRLAAMVHDVGKIQIPLQILSKPGTLSAIEFDLIKTHTTAGYEILKGLDLPWPLAEAVHQHHEYLDGSGYPRGIQGDAIILEARILTVADIVESMSAPRPYRPALGLKAALDEITRQRGSRLDPPVVDACLRCFQGKSTLE</sequence>
<dbReference type="InterPro" id="IPR029016">
    <property type="entry name" value="GAF-like_dom_sf"/>
</dbReference>
<dbReference type="InterPro" id="IPR035965">
    <property type="entry name" value="PAS-like_dom_sf"/>
</dbReference>
<dbReference type="InterPro" id="IPR003018">
    <property type="entry name" value="GAF"/>
</dbReference>
<dbReference type="Gene3D" id="3.30.450.40">
    <property type="match status" value="1"/>
</dbReference>
<dbReference type="Pfam" id="PF13487">
    <property type="entry name" value="HD_5"/>
    <property type="match status" value="1"/>
</dbReference>
<dbReference type="Gene3D" id="1.10.3210.10">
    <property type="entry name" value="Hypothetical protein af1432"/>
    <property type="match status" value="1"/>
</dbReference>
<name>A0A418VPZ8_9PROT</name>
<dbReference type="SMART" id="SM00065">
    <property type="entry name" value="GAF"/>
    <property type="match status" value="1"/>
</dbReference>
<dbReference type="PROSITE" id="PS51832">
    <property type="entry name" value="HD_GYP"/>
    <property type="match status" value="1"/>
</dbReference>
<dbReference type="Pfam" id="PF13185">
    <property type="entry name" value="GAF_2"/>
    <property type="match status" value="1"/>
</dbReference>
<dbReference type="AlphaFoldDB" id="A0A418VPZ8"/>
<evidence type="ECO:0000313" key="4">
    <source>
        <dbReference type="EMBL" id="RJF78343.1"/>
    </source>
</evidence>
<evidence type="ECO:0000259" key="2">
    <source>
        <dbReference type="PROSITE" id="PS50113"/>
    </source>
</evidence>
<protein>
    <submittedName>
        <fullName evidence="4">PAS domain S-box protein</fullName>
    </submittedName>
</protein>
<dbReference type="InterPro" id="IPR013655">
    <property type="entry name" value="PAS_fold_3"/>
</dbReference>
<dbReference type="SUPFAM" id="SSF109604">
    <property type="entry name" value="HD-domain/PDEase-like"/>
    <property type="match status" value="1"/>
</dbReference>
<dbReference type="InterPro" id="IPR000014">
    <property type="entry name" value="PAS"/>
</dbReference>
<dbReference type="PROSITE" id="PS50112">
    <property type="entry name" value="PAS"/>
    <property type="match status" value="1"/>
</dbReference>
<reference evidence="4 5" key="1">
    <citation type="submission" date="2018-09" db="EMBL/GenBank/DDBJ databases">
        <authorList>
            <person name="Zhu H."/>
        </authorList>
    </citation>
    <scope>NUCLEOTIDE SEQUENCE [LARGE SCALE GENOMIC DNA]</scope>
    <source>
        <strain evidence="4 5">K2W22B-5</strain>
    </source>
</reference>
<dbReference type="CDD" id="cd00130">
    <property type="entry name" value="PAS"/>
    <property type="match status" value="2"/>
</dbReference>
<dbReference type="Pfam" id="PF08448">
    <property type="entry name" value="PAS_4"/>
    <property type="match status" value="1"/>
</dbReference>
<dbReference type="SUPFAM" id="SSF55781">
    <property type="entry name" value="GAF domain-like"/>
    <property type="match status" value="1"/>
</dbReference>
<dbReference type="SUPFAM" id="SSF55785">
    <property type="entry name" value="PYP-like sensor domain (PAS domain)"/>
    <property type="match status" value="2"/>
</dbReference>
<feature type="domain" description="PAC" evidence="2">
    <location>
        <begin position="106"/>
        <end position="161"/>
    </location>
</feature>
<accession>A0A418VPZ8</accession>
<feature type="domain" description="PAS" evidence="1">
    <location>
        <begin position="52"/>
        <end position="91"/>
    </location>
</feature>
<dbReference type="PROSITE" id="PS50113">
    <property type="entry name" value="PAC"/>
    <property type="match status" value="1"/>
</dbReference>
<dbReference type="PANTHER" id="PTHR43155">
    <property type="entry name" value="CYCLIC DI-GMP PHOSPHODIESTERASE PA4108-RELATED"/>
    <property type="match status" value="1"/>
</dbReference>
<proteinExistence type="predicted"/>
<dbReference type="InterPro" id="IPR003607">
    <property type="entry name" value="HD/PDEase_dom"/>
</dbReference>
<dbReference type="Pfam" id="PF08447">
    <property type="entry name" value="PAS_3"/>
    <property type="match status" value="1"/>
</dbReference>
<dbReference type="Gene3D" id="3.30.450.20">
    <property type="entry name" value="PAS domain"/>
    <property type="match status" value="2"/>
</dbReference>
<keyword evidence="5" id="KW-1185">Reference proteome</keyword>
<evidence type="ECO:0000259" key="1">
    <source>
        <dbReference type="PROSITE" id="PS50112"/>
    </source>
</evidence>
<dbReference type="EMBL" id="QYUL01000004">
    <property type="protein sequence ID" value="RJF78343.1"/>
    <property type="molecule type" value="Genomic_DNA"/>
</dbReference>
<comment type="caution">
    <text evidence="4">The sequence shown here is derived from an EMBL/GenBank/DDBJ whole genome shotgun (WGS) entry which is preliminary data.</text>
</comment>
<dbReference type="SMART" id="SM00471">
    <property type="entry name" value="HDc"/>
    <property type="match status" value="1"/>
</dbReference>
<dbReference type="Proteomes" id="UP000283458">
    <property type="component" value="Unassembled WGS sequence"/>
</dbReference>
<evidence type="ECO:0000313" key="5">
    <source>
        <dbReference type="Proteomes" id="UP000283458"/>
    </source>
</evidence>
<dbReference type="SMART" id="SM00086">
    <property type="entry name" value="PAC"/>
    <property type="match status" value="2"/>
</dbReference>
<evidence type="ECO:0000259" key="3">
    <source>
        <dbReference type="PROSITE" id="PS51832"/>
    </source>
</evidence>
<dbReference type="InterPro" id="IPR013656">
    <property type="entry name" value="PAS_4"/>
</dbReference>
<dbReference type="GO" id="GO:0008081">
    <property type="term" value="F:phosphoric diester hydrolase activity"/>
    <property type="evidence" value="ECO:0007669"/>
    <property type="project" value="UniProtKB-ARBA"/>
</dbReference>
<dbReference type="NCBIfam" id="TIGR00229">
    <property type="entry name" value="sensory_box"/>
    <property type="match status" value="2"/>
</dbReference>
<dbReference type="PANTHER" id="PTHR43155:SF2">
    <property type="entry name" value="CYCLIC DI-GMP PHOSPHODIESTERASE PA4108"/>
    <property type="match status" value="1"/>
</dbReference>
<gene>
    <name evidence="4" type="ORF">D3877_24940</name>
</gene>
<organism evidence="4 5">
    <name type="scientific">Azospirillum cavernae</name>
    <dbReference type="NCBI Taxonomy" id="2320860"/>
    <lineage>
        <taxon>Bacteria</taxon>
        <taxon>Pseudomonadati</taxon>
        <taxon>Pseudomonadota</taxon>
        <taxon>Alphaproteobacteria</taxon>
        <taxon>Rhodospirillales</taxon>
        <taxon>Azospirillaceae</taxon>
        <taxon>Azospirillum</taxon>
    </lineage>
</organism>
<dbReference type="InterPro" id="IPR037522">
    <property type="entry name" value="HD_GYP_dom"/>
</dbReference>
<dbReference type="CDD" id="cd00077">
    <property type="entry name" value="HDc"/>
    <property type="match status" value="1"/>
</dbReference>
<dbReference type="InterPro" id="IPR001610">
    <property type="entry name" value="PAC"/>
</dbReference>
<feature type="domain" description="HD-GYP" evidence="3">
    <location>
        <begin position="475"/>
        <end position="665"/>
    </location>
</feature>
<dbReference type="InterPro" id="IPR000700">
    <property type="entry name" value="PAS-assoc_C"/>
</dbReference>